<reference evidence="10 11" key="1">
    <citation type="submission" date="2016-07" db="EMBL/GenBank/DDBJ databases">
        <title>High microdiversification within the ubiquitous acI lineage of Actinobacteria.</title>
        <authorList>
            <person name="Neuenschwander S.M."/>
            <person name="Salcher M."/>
            <person name="Ghai R."/>
            <person name="Pernthaler J."/>
        </authorList>
    </citation>
    <scope>NUCLEOTIDE SEQUENCE [LARGE SCALE GENOMIC DNA]</scope>
    <source>
        <strain evidence="10">MMS-21-148</strain>
    </source>
</reference>
<gene>
    <name evidence="10" type="ORF">A1s21148_04800</name>
</gene>
<dbReference type="NCBIfam" id="TIGR00119">
    <property type="entry name" value="acolac_sm"/>
    <property type="match status" value="1"/>
</dbReference>
<dbReference type="FunFam" id="3.30.70.260:FF:000001">
    <property type="entry name" value="Acetolactate synthase, small subunit"/>
    <property type="match status" value="1"/>
</dbReference>
<comment type="function">
    <text evidence="8">Catalyzes the conversion of 2 pyruvate molecules into acetolactate in the first common step of the biosynthetic pathway of the branched-amino acids such as leucine, isoleucine, and valine.</text>
</comment>
<dbReference type="PANTHER" id="PTHR30239">
    <property type="entry name" value="ACETOLACTATE SYNTHASE SMALL SUBUNIT"/>
    <property type="match status" value="1"/>
</dbReference>
<dbReference type="SUPFAM" id="SSF55021">
    <property type="entry name" value="ACT-like"/>
    <property type="match status" value="1"/>
</dbReference>
<dbReference type="InterPro" id="IPR002912">
    <property type="entry name" value="ACT_dom"/>
</dbReference>
<keyword evidence="8" id="KW-0808">Transferase</keyword>
<accession>A0AAC9YRR0</accession>
<dbReference type="GO" id="GO:1990610">
    <property type="term" value="F:acetolactate synthase regulator activity"/>
    <property type="evidence" value="ECO:0007669"/>
    <property type="project" value="UniProtKB-UniRule"/>
</dbReference>
<keyword evidence="6 8" id="KW-0100">Branched-chain amino acid biosynthesis</keyword>
<dbReference type="PANTHER" id="PTHR30239:SF0">
    <property type="entry name" value="ACETOLACTATE SYNTHASE SMALL SUBUNIT 1, CHLOROPLASTIC"/>
    <property type="match status" value="1"/>
</dbReference>
<organism evidence="10 11">
    <name type="scientific">Candidatus Planktophila lacus</name>
    <dbReference type="NCBI Taxonomy" id="1884913"/>
    <lineage>
        <taxon>Bacteria</taxon>
        <taxon>Bacillati</taxon>
        <taxon>Actinomycetota</taxon>
        <taxon>Actinomycetes</taxon>
        <taxon>Candidatus Nanopelagicales</taxon>
        <taxon>Candidatus Nanopelagicaceae</taxon>
        <taxon>Candidatus Planktophila</taxon>
    </lineage>
</organism>
<dbReference type="InterPro" id="IPR004789">
    <property type="entry name" value="Acetalactate_synth_ssu"/>
</dbReference>
<comment type="similarity">
    <text evidence="3 8">Belongs to the acetolactate synthase small subunit family.</text>
</comment>
<comment type="pathway">
    <text evidence="2 8">Amino-acid biosynthesis; L-valine biosynthesis; L-valine from pyruvate: step 1/4.</text>
</comment>
<evidence type="ECO:0000256" key="1">
    <source>
        <dbReference type="ARBA" id="ARBA00004974"/>
    </source>
</evidence>
<dbReference type="GO" id="GO:0003984">
    <property type="term" value="F:acetolactate synthase activity"/>
    <property type="evidence" value="ECO:0007669"/>
    <property type="project" value="UniProtKB-UniRule"/>
</dbReference>
<evidence type="ECO:0000256" key="2">
    <source>
        <dbReference type="ARBA" id="ARBA00005025"/>
    </source>
</evidence>
<dbReference type="KEGG" id="plan:A1s21148_04800"/>
<dbReference type="AlphaFoldDB" id="A0AAC9YRR0"/>
<evidence type="ECO:0000313" key="10">
    <source>
        <dbReference type="EMBL" id="ASY10827.1"/>
    </source>
</evidence>
<evidence type="ECO:0000256" key="5">
    <source>
        <dbReference type="ARBA" id="ARBA00022605"/>
    </source>
</evidence>
<dbReference type="GO" id="GO:0009099">
    <property type="term" value="P:L-valine biosynthetic process"/>
    <property type="evidence" value="ECO:0007669"/>
    <property type="project" value="UniProtKB-UniRule"/>
</dbReference>
<dbReference type="CDD" id="cd04878">
    <property type="entry name" value="ACT_AHAS"/>
    <property type="match status" value="1"/>
</dbReference>
<evidence type="ECO:0000256" key="6">
    <source>
        <dbReference type="ARBA" id="ARBA00023304"/>
    </source>
</evidence>
<keyword evidence="11" id="KW-1185">Reference proteome</keyword>
<comment type="catalytic activity">
    <reaction evidence="7 8">
        <text>2 pyruvate + H(+) = (2S)-2-acetolactate + CO2</text>
        <dbReference type="Rhea" id="RHEA:25249"/>
        <dbReference type="ChEBI" id="CHEBI:15361"/>
        <dbReference type="ChEBI" id="CHEBI:15378"/>
        <dbReference type="ChEBI" id="CHEBI:16526"/>
        <dbReference type="ChEBI" id="CHEBI:58476"/>
        <dbReference type="EC" id="2.2.1.6"/>
    </reaction>
</comment>
<comment type="subunit">
    <text evidence="4 8">Dimer of large and small chains.</text>
</comment>
<name>A0AAC9YRR0_9ACTN</name>
<dbReference type="Pfam" id="PF22629">
    <property type="entry name" value="ACT_AHAS_ss"/>
    <property type="match status" value="1"/>
</dbReference>
<comment type="pathway">
    <text evidence="1 8">Amino-acid biosynthesis; L-isoleucine biosynthesis; L-isoleucine from 2-oxobutanoate: step 1/4.</text>
</comment>
<evidence type="ECO:0000256" key="4">
    <source>
        <dbReference type="ARBA" id="ARBA00011744"/>
    </source>
</evidence>
<evidence type="ECO:0000256" key="8">
    <source>
        <dbReference type="RuleBase" id="RU368092"/>
    </source>
</evidence>
<feature type="domain" description="ACT" evidence="9">
    <location>
        <begin position="9"/>
        <end position="83"/>
    </location>
</feature>
<evidence type="ECO:0000256" key="7">
    <source>
        <dbReference type="ARBA" id="ARBA00048670"/>
    </source>
</evidence>
<evidence type="ECO:0000256" key="3">
    <source>
        <dbReference type="ARBA" id="ARBA00006341"/>
    </source>
</evidence>
<keyword evidence="5 8" id="KW-0028">Amino-acid biosynthesis</keyword>
<dbReference type="EC" id="2.2.1.6" evidence="8"/>
<dbReference type="Proteomes" id="UP000217144">
    <property type="component" value="Chromosome"/>
</dbReference>
<evidence type="ECO:0000313" key="11">
    <source>
        <dbReference type="Proteomes" id="UP000217144"/>
    </source>
</evidence>
<dbReference type="InterPro" id="IPR045865">
    <property type="entry name" value="ACT-like_dom_sf"/>
</dbReference>
<dbReference type="Gene3D" id="3.30.70.260">
    <property type="match status" value="1"/>
</dbReference>
<protein>
    <recommendedName>
        <fullName evidence="8">Acetolactate synthase small subunit</fullName>
        <shortName evidence="8">AHAS</shortName>
        <shortName evidence="8">ALS</shortName>
        <ecNumber evidence="8">2.2.1.6</ecNumber>
    </recommendedName>
    <alternativeName>
        <fullName evidence="8">Acetohydroxy-acid synthase small subunit</fullName>
    </alternativeName>
</protein>
<dbReference type="InterPro" id="IPR054480">
    <property type="entry name" value="AHAS_small-like_ACT"/>
</dbReference>
<sequence>MTTSRRQHTLEVLVENEPGVLARVSGLFSRRAFNIETLNVGPTQDSSISKMVIGVAVEGHSLEQVIAQLDKLVSVISIKDVTGKGKEVHDTQPDYQN</sequence>
<dbReference type="InterPro" id="IPR039557">
    <property type="entry name" value="AHAS_ACT"/>
</dbReference>
<dbReference type="EMBL" id="CP016769">
    <property type="protein sequence ID" value="ASY10827.1"/>
    <property type="molecule type" value="Genomic_DNA"/>
</dbReference>
<dbReference type="PROSITE" id="PS51671">
    <property type="entry name" value="ACT"/>
    <property type="match status" value="1"/>
</dbReference>
<proteinExistence type="inferred from homology"/>
<evidence type="ECO:0000259" key="9">
    <source>
        <dbReference type="PROSITE" id="PS51671"/>
    </source>
</evidence>
<dbReference type="GO" id="GO:0009097">
    <property type="term" value="P:isoleucine biosynthetic process"/>
    <property type="evidence" value="ECO:0007669"/>
    <property type="project" value="UniProtKB-UniRule"/>
</dbReference>
<dbReference type="GO" id="GO:0005829">
    <property type="term" value="C:cytosol"/>
    <property type="evidence" value="ECO:0007669"/>
    <property type="project" value="TreeGrafter"/>
</dbReference>